<dbReference type="AlphaFoldDB" id="D5V2L8"/>
<dbReference type="STRING" id="572480.Arnit_0786"/>
<dbReference type="Proteomes" id="UP000000939">
    <property type="component" value="Chromosome"/>
</dbReference>
<evidence type="ECO:0000256" key="2">
    <source>
        <dbReference type="SAM" id="Phobius"/>
    </source>
</evidence>
<evidence type="ECO:0000313" key="3">
    <source>
        <dbReference type="EMBL" id="ADG92450.1"/>
    </source>
</evidence>
<evidence type="ECO:0000313" key="4">
    <source>
        <dbReference type="Proteomes" id="UP000000939"/>
    </source>
</evidence>
<dbReference type="NCBIfam" id="TIGR00847">
    <property type="entry name" value="ccoS"/>
    <property type="match status" value="1"/>
</dbReference>
<feature type="region of interest" description="Disordered" evidence="1">
    <location>
        <begin position="54"/>
        <end position="75"/>
    </location>
</feature>
<organism evidence="3 4">
    <name type="scientific">Arcobacter nitrofigilis (strain ATCC 33309 / DSM 7299 / CCUG 15893 / LMG 7604 / NCTC 12251 / CI)</name>
    <name type="common">Campylobacter nitrofigilis</name>
    <dbReference type="NCBI Taxonomy" id="572480"/>
    <lineage>
        <taxon>Bacteria</taxon>
        <taxon>Pseudomonadati</taxon>
        <taxon>Campylobacterota</taxon>
        <taxon>Epsilonproteobacteria</taxon>
        <taxon>Campylobacterales</taxon>
        <taxon>Arcobacteraceae</taxon>
        <taxon>Arcobacter</taxon>
    </lineage>
</organism>
<keyword evidence="2" id="KW-0812">Transmembrane</keyword>
<dbReference type="HOGENOM" id="CLU_176840_3_0_7"/>
<feature type="transmembrane region" description="Helical" evidence="2">
    <location>
        <begin position="6"/>
        <end position="28"/>
    </location>
</feature>
<keyword evidence="2" id="KW-0472">Membrane</keyword>
<accession>D5V2L8</accession>
<dbReference type="Pfam" id="PF03597">
    <property type="entry name" value="FixS"/>
    <property type="match status" value="1"/>
</dbReference>
<gene>
    <name evidence="3" type="ordered locus">Arnit_0786</name>
</gene>
<dbReference type="EMBL" id="CP001999">
    <property type="protein sequence ID" value="ADG92450.1"/>
    <property type="molecule type" value="Genomic_DNA"/>
</dbReference>
<dbReference type="eggNOG" id="COG3197">
    <property type="taxonomic scope" value="Bacteria"/>
</dbReference>
<reference evidence="3 4" key="1">
    <citation type="journal article" date="2010" name="Stand. Genomic Sci.">
        <title>Complete genome sequence of Arcobacter nitrofigilis type strain (CI).</title>
        <authorList>
            <person name="Pati A."/>
            <person name="Gronow S."/>
            <person name="Lapidus A."/>
            <person name="Copeland A."/>
            <person name="Glavina Del Rio T."/>
            <person name="Nolan M."/>
            <person name="Lucas S."/>
            <person name="Tice H."/>
            <person name="Cheng J.F."/>
            <person name="Han C."/>
            <person name="Chertkov O."/>
            <person name="Bruce D."/>
            <person name="Tapia R."/>
            <person name="Goodwin L."/>
            <person name="Pitluck S."/>
            <person name="Liolios K."/>
            <person name="Ivanova N."/>
            <person name="Mavromatis K."/>
            <person name="Chen A."/>
            <person name="Palaniappan K."/>
            <person name="Land M."/>
            <person name="Hauser L."/>
            <person name="Chang Y.J."/>
            <person name="Jeffries C.D."/>
            <person name="Detter J.C."/>
            <person name="Rohde M."/>
            <person name="Goker M."/>
            <person name="Bristow J."/>
            <person name="Eisen J.A."/>
            <person name="Markowitz V."/>
            <person name="Hugenholtz P."/>
            <person name="Klenk H.P."/>
            <person name="Kyrpides N.C."/>
        </authorList>
    </citation>
    <scope>NUCLEOTIDE SEQUENCE [LARGE SCALE GENOMIC DNA]</scope>
    <source>
        <strain evidence="4">ATCC 33309 / DSM 7299 / CCUG 15893 / LMG 7604 / NCTC 12251 / CI</strain>
    </source>
</reference>
<dbReference type="OrthoDB" id="5356320at2"/>
<proteinExistence type="predicted"/>
<evidence type="ECO:0000256" key="1">
    <source>
        <dbReference type="SAM" id="MobiDB-lite"/>
    </source>
</evidence>
<dbReference type="InterPro" id="IPR004714">
    <property type="entry name" value="Cyt_oxidase_maturation_cbb3"/>
</dbReference>
<sequence precursor="true">MIGSTLLMMLVVGLIVSFAILGMFIWGAKTGQFDDTNKMMDGLLFDSQEDLNDAISRENKKEQENEEQKKSKPKN</sequence>
<keyword evidence="4" id="KW-1185">Reference proteome</keyword>
<name>D5V2L8_ARCNC</name>
<feature type="compositionally biased region" description="Basic and acidic residues" evidence="1">
    <location>
        <begin position="55"/>
        <end position="75"/>
    </location>
</feature>
<protein>
    <submittedName>
        <fullName evidence="3">Cytochrome oxidase maturation protein, cbb3-type</fullName>
    </submittedName>
</protein>
<keyword evidence="2" id="KW-1133">Transmembrane helix</keyword>
<dbReference type="KEGG" id="ant:Arnit_0786"/>
<dbReference type="RefSeq" id="WP_013134595.1">
    <property type="nucleotide sequence ID" value="NC_014166.1"/>
</dbReference>